<dbReference type="RefSeq" id="WP_078755782.1">
    <property type="nucleotide sequence ID" value="NZ_FUWO01000007.1"/>
</dbReference>
<evidence type="ECO:0000313" key="2">
    <source>
        <dbReference type="Proteomes" id="UP000189941"/>
    </source>
</evidence>
<dbReference type="AlphaFoldDB" id="A0A1T4L9X5"/>
<sequence length="81" mass="8865">MDQPMANQANFCVVAADNSLSPQINQGDEVFLVDATEWAVGDIVAVRDLDNNIMRLKKLAAKDLSDNQLFEGKAIGVYKPL</sequence>
<dbReference type="Gene3D" id="2.10.109.10">
    <property type="entry name" value="Umud Fragment, subunit A"/>
    <property type="match status" value="1"/>
</dbReference>
<evidence type="ECO:0000313" key="1">
    <source>
        <dbReference type="EMBL" id="SJZ51565.1"/>
    </source>
</evidence>
<keyword evidence="2" id="KW-1185">Reference proteome</keyword>
<proteinExistence type="predicted"/>
<gene>
    <name evidence="1" type="ORF">SAMN02746011_01015</name>
</gene>
<dbReference type="Proteomes" id="UP000189941">
    <property type="component" value="Unassembled WGS sequence"/>
</dbReference>
<protein>
    <submittedName>
        <fullName evidence="1">Uncharacterized protein</fullName>
    </submittedName>
</protein>
<dbReference type="EMBL" id="FUWO01000007">
    <property type="protein sequence ID" value="SJZ51565.1"/>
    <property type="molecule type" value="Genomic_DNA"/>
</dbReference>
<dbReference type="STRING" id="1121925.SAMN02746011_01015"/>
<dbReference type="InterPro" id="IPR036286">
    <property type="entry name" value="LexA/Signal_pep-like_sf"/>
</dbReference>
<dbReference type="SUPFAM" id="SSF51306">
    <property type="entry name" value="LexA/Signal peptidase"/>
    <property type="match status" value="1"/>
</dbReference>
<accession>A0A1T4L9X5</accession>
<reference evidence="2" key="1">
    <citation type="submission" date="2017-02" db="EMBL/GenBank/DDBJ databases">
        <authorList>
            <person name="Varghese N."/>
            <person name="Submissions S."/>
        </authorList>
    </citation>
    <scope>NUCLEOTIDE SEQUENCE [LARGE SCALE GENOMIC DNA]</scope>
    <source>
        <strain evidence="2">DSM 15739</strain>
    </source>
</reference>
<name>A0A1T4L9X5_9LACT</name>
<organism evidence="1 2">
    <name type="scientific">Globicatella sulfidifaciens DSM 15739</name>
    <dbReference type="NCBI Taxonomy" id="1121925"/>
    <lineage>
        <taxon>Bacteria</taxon>
        <taxon>Bacillati</taxon>
        <taxon>Bacillota</taxon>
        <taxon>Bacilli</taxon>
        <taxon>Lactobacillales</taxon>
        <taxon>Aerococcaceae</taxon>
        <taxon>Globicatella</taxon>
    </lineage>
</organism>